<evidence type="ECO:0000256" key="1">
    <source>
        <dbReference type="SAM" id="MobiDB-lite"/>
    </source>
</evidence>
<comment type="caution">
    <text evidence="2">The sequence shown here is derived from an EMBL/GenBank/DDBJ whole genome shotgun (WGS) entry which is preliminary data.</text>
</comment>
<keyword evidence="3" id="KW-1185">Reference proteome</keyword>
<name>A0ABQ9U2S0_SAGOE</name>
<dbReference type="EMBL" id="JASSZA010000016">
    <property type="protein sequence ID" value="KAK2091030.1"/>
    <property type="molecule type" value="Genomic_DNA"/>
</dbReference>
<organism evidence="2 3">
    <name type="scientific">Saguinus oedipus</name>
    <name type="common">Cotton-top tamarin</name>
    <name type="synonym">Oedipomidas oedipus</name>
    <dbReference type="NCBI Taxonomy" id="9490"/>
    <lineage>
        <taxon>Eukaryota</taxon>
        <taxon>Metazoa</taxon>
        <taxon>Chordata</taxon>
        <taxon>Craniata</taxon>
        <taxon>Vertebrata</taxon>
        <taxon>Euteleostomi</taxon>
        <taxon>Mammalia</taxon>
        <taxon>Eutheria</taxon>
        <taxon>Euarchontoglires</taxon>
        <taxon>Primates</taxon>
        <taxon>Haplorrhini</taxon>
        <taxon>Platyrrhini</taxon>
        <taxon>Cebidae</taxon>
        <taxon>Callitrichinae</taxon>
        <taxon>Saguinus</taxon>
    </lineage>
</organism>
<dbReference type="Proteomes" id="UP001266305">
    <property type="component" value="Unassembled WGS sequence"/>
</dbReference>
<evidence type="ECO:0000313" key="3">
    <source>
        <dbReference type="Proteomes" id="UP001266305"/>
    </source>
</evidence>
<reference evidence="2 3" key="1">
    <citation type="submission" date="2023-05" db="EMBL/GenBank/DDBJ databases">
        <title>B98-5 Cell Line De Novo Hybrid Assembly: An Optical Mapping Approach.</title>
        <authorList>
            <person name="Kananen K."/>
            <person name="Auerbach J.A."/>
            <person name="Kautto E."/>
            <person name="Blachly J.S."/>
        </authorList>
    </citation>
    <scope>NUCLEOTIDE SEQUENCE [LARGE SCALE GENOMIC DNA]</scope>
    <source>
        <strain evidence="2">B95-8</strain>
        <tissue evidence="2">Cell line</tissue>
    </source>
</reference>
<sequence length="137" mass="14413">MVVKGSGWVARPARRTAPPGFPLRPSNLRRKPRPCREGPQQQQQQQQQDTGAGGGRHLGALPADRPPAPGTHLAVAADCVSPQGAPGVAPTMAPPVGRMPRPLVGELVGTLLMTRLRGAPRRPRAAVLLVFGPQGRP</sequence>
<protein>
    <submittedName>
        <fullName evidence="2">Uncharacterized protein</fullName>
    </submittedName>
</protein>
<proteinExistence type="predicted"/>
<feature type="region of interest" description="Disordered" evidence="1">
    <location>
        <begin position="1"/>
        <end position="72"/>
    </location>
</feature>
<accession>A0ABQ9U2S0</accession>
<evidence type="ECO:0000313" key="2">
    <source>
        <dbReference type="EMBL" id="KAK2091030.1"/>
    </source>
</evidence>
<gene>
    <name evidence="2" type="ORF">P7K49_030314</name>
</gene>